<proteinExistence type="predicted"/>
<evidence type="ECO:0000313" key="2">
    <source>
        <dbReference type="EMBL" id="BDT60837.1"/>
    </source>
</evidence>
<reference evidence="2" key="1">
    <citation type="submission" date="2022-11" db="EMBL/GenBank/DDBJ databases">
        <title>Isolation and characterization of PLA-degrading bacterium Massilia sp. from Antarctic soil.</title>
        <authorList>
            <person name="Sato K."/>
            <person name="Gomez-Fuentes C."/>
            <person name="Ahmad S.A."/>
            <person name="Zulkharnain A."/>
        </authorList>
    </citation>
    <scope>NUCLEOTIDE SEQUENCE</scope>
    <source>
        <strain evidence="2">N-3</strain>
    </source>
</reference>
<dbReference type="InterPro" id="IPR014917">
    <property type="entry name" value="DUF1800"/>
</dbReference>
<evidence type="ECO:0000313" key="3">
    <source>
        <dbReference type="Proteomes" id="UP001163336"/>
    </source>
</evidence>
<evidence type="ECO:0008006" key="4">
    <source>
        <dbReference type="Google" id="ProtNLM"/>
    </source>
</evidence>
<accession>A0ABN6TF82</accession>
<keyword evidence="1" id="KW-0732">Signal</keyword>
<dbReference type="Pfam" id="PF08811">
    <property type="entry name" value="DUF1800"/>
    <property type="match status" value="2"/>
</dbReference>
<feature type="signal peptide" evidence="1">
    <location>
        <begin position="1"/>
        <end position="26"/>
    </location>
</feature>
<organism evidence="2 3">
    <name type="scientific">Massilia varians</name>
    <dbReference type="NCBI Taxonomy" id="457921"/>
    <lineage>
        <taxon>Bacteria</taxon>
        <taxon>Pseudomonadati</taxon>
        <taxon>Pseudomonadota</taxon>
        <taxon>Betaproteobacteria</taxon>
        <taxon>Burkholderiales</taxon>
        <taxon>Oxalobacteraceae</taxon>
        <taxon>Telluria group</taxon>
        <taxon>Massilia</taxon>
    </lineage>
</organism>
<evidence type="ECO:0000256" key="1">
    <source>
        <dbReference type="SAM" id="SignalP"/>
    </source>
</evidence>
<dbReference type="EMBL" id="AP026966">
    <property type="protein sequence ID" value="BDT60837.1"/>
    <property type="molecule type" value="Genomic_DNA"/>
</dbReference>
<dbReference type="Proteomes" id="UP001163336">
    <property type="component" value="Chromosome"/>
</dbReference>
<feature type="chain" id="PRO_5046649729" description="DUF1800 domain-containing protein" evidence="1">
    <location>
        <begin position="27"/>
        <end position="329"/>
    </location>
</feature>
<gene>
    <name evidence="2" type="ORF">MasN3_43310</name>
</gene>
<sequence length="329" mass="35284">MVYKVGMRFLAILCCLLLSVGGPAHAQPLAPIEAGLAQHLLNRLGYGPAPGEVARVRALGAQGWVDSQLAPPPMPPRLEARLRTLPGPEAALLRAIASPRQLEQVLVRFWLDYFKKEEAAEALLRPHVLGRYADLRAALDQHARGRHGERSAMGALVRHFVSAPSASLQASVWRVWEATGGEQRAVLRQLLTSPEFLAPSQWRSKEKDGFRFVVSAVRASGLAVDKLAPLVAFADGPLPDAQRAEFVERLAAGRLALTASVEPYEYASSAPPLRAGAAGEAPLGTLAQPGPVLMAAPTPSAAAMAAARSHPAHAQGLRELLQSRDFLRY</sequence>
<dbReference type="RefSeq" id="WP_281910202.1">
    <property type="nucleotide sequence ID" value="NZ_AP026966.1"/>
</dbReference>
<protein>
    <recommendedName>
        <fullName evidence="4">DUF1800 domain-containing protein</fullName>
    </recommendedName>
</protein>
<keyword evidence="3" id="KW-1185">Reference proteome</keyword>
<name>A0ABN6TF82_9BURK</name>